<feature type="chain" id="PRO_5020691074" description="Lipoprotein" evidence="2">
    <location>
        <begin position="33"/>
        <end position="215"/>
    </location>
</feature>
<name>A0A4Q9VIA7_9HYPH</name>
<evidence type="ECO:0000313" key="3">
    <source>
        <dbReference type="EMBL" id="TBW34958.1"/>
    </source>
</evidence>
<protein>
    <recommendedName>
        <fullName evidence="5">Lipoprotein</fullName>
    </recommendedName>
</protein>
<dbReference type="EMBL" id="SJFN01000029">
    <property type="protein sequence ID" value="TBW34958.1"/>
    <property type="molecule type" value="Genomic_DNA"/>
</dbReference>
<sequence length="215" mass="22093">MAACITVFGRTARAVVGRTLRLAGLVAPLALAACGATEGIGGKLLTGVLGDEPKPMDPALYAATPVCPEIGIREGTEFMPVFDPGKFGDPAAIRFQANVQRVARDCEAEGDRLRVRVGAAGRVLSGPKGAVGSVTVPVRVVVTLGDKVLYSGLTTANADVQAPDYSALWSIVDSNVLLSIADSHDATILVGLDGHPDSKVAKGKAKPAKKPVSKP</sequence>
<feature type="compositionally biased region" description="Basic residues" evidence="1">
    <location>
        <begin position="201"/>
        <end position="215"/>
    </location>
</feature>
<accession>A0A4Q9VIA7</accession>
<evidence type="ECO:0000256" key="1">
    <source>
        <dbReference type="SAM" id="MobiDB-lite"/>
    </source>
</evidence>
<comment type="caution">
    <text evidence="3">The sequence shown here is derived from an EMBL/GenBank/DDBJ whole genome shotgun (WGS) entry which is preliminary data.</text>
</comment>
<dbReference type="OrthoDB" id="7678486at2"/>
<dbReference type="RefSeq" id="WP_131310818.1">
    <property type="nucleotide sequence ID" value="NZ_SJFN01000029.1"/>
</dbReference>
<dbReference type="Proteomes" id="UP000292781">
    <property type="component" value="Unassembled WGS sequence"/>
</dbReference>
<evidence type="ECO:0008006" key="5">
    <source>
        <dbReference type="Google" id="ProtNLM"/>
    </source>
</evidence>
<evidence type="ECO:0000313" key="4">
    <source>
        <dbReference type="Proteomes" id="UP000292781"/>
    </source>
</evidence>
<organism evidence="3 4">
    <name type="scientific">Siculibacillus lacustris</name>
    <dbReference type="NCBI Taxonomy" id="1549641"/>
    <lineage>
        <taxon>Bacteria</taxon>
        <taxon>Pseudomonadati</taxon>
        <taxon>Pseudomonadota</taxon>
        <taxon>Alphaproteobacteria</taxon>
        <taxon>Hyphomicrobiales</taxon>
        <taxon>Ancalomicrobiaceae</taxon>
        <taxon>Siculibacillus</taxon>
    </lineage>
</organism>
<keyword evidence="4" id="KW-1185">Reference proteome</keyword>
<feature type="signal peptide" evidence="2">
    <location>
        <begin position="1"/>
        <end position="32"/>
    </location>
</feature>
<keyword evidence="2" id="KW-0732">Signal</keyword>
<dbReference type="AlphaFoldDB" id="A0A4Q9VIA7"/>
<evidence type="ECO:0000256" key="2">
    <source>
        <dbReference type="SAM" id="SignalP"/>
    </source>
</evidence>
<feature type="region of interest" description="Disordered" evidence="1">
    <location>
        <begin position="196"/>
        <end position="215"/>
    </location>
</feature>
<gene>
    <name evidence="3" type="ORF">EYW49_16965</name>
</gene>
<proteinExistence type="predicted"/>
<reference evidence="3 4" key="1">
    <citation type="submission" date="2019-02" db="EMBL/GenBank/DDBJ databases">
        <title>Siculibacillus lacustris gen. nov., sp. nov., a new rosette-forming bacterium isolated from a freshwater crater lake (Lake St. Ana, Romania).</title>
        <authorList>
            <person name="Felfoldi T."/>
            <person name="Marton Z."/>
            <person name="Szabo A."/>
            <person name="Mentes A."/>
            <person name="Boka K."/>
            <person name="Marialigeti K."/>
            <person name="Mathe I."/>
            <person name="Koncz M."/>
            <person name="Schumann P."/>
            <person name="Toth E."/>
        </authorList>
    </citation>
    <scope>NUCLEOTIDE SEQUENCE [LARGE SCALE GENOMIC DNA]</scope>
    <source>
        <strain evidence="3 4">SA-279</strain>
    </source>
</reference>